<evidence type="ECO:0000313" key="4">
    <source>
        <dbReference type="Proteomes" id="UP000597762"/>
    </source>
</evidence>
<evidence type="ECO:0000256" key="2">
    <source>
        <dbReference type="SAM" id="SignalP"/>
    </source>
</evidence>
<evidence type="ECO:0000313" key="3">
    <source>
        <dbReference type="EMBL" id="CAE1282701.1"/>
    </source>
</evidence>
<accession>A0A812CY34</accession>
<organism evidence="3 4">
    <name type="scientific">Acanthosepion pharaonis</name>
    <name type="common">Pharaoh cuttlefish</name>
    <name type="synonym">Sepia pharaonis</name>
    <dbReference type="NCBI Taxonomy" id="158019"/>
    <lineage>
        <taxon>Eukaryota</taxon>
        <taxon>Metazoa</taxon>
        <taxon>Spiralia</taxon>
        <taxon>Lophotrochozoa</taxon>
        <taxon>Mollusca</taxon>
        <taxon>Cephalopoda</taxon>
        <taxon>Coleoidea</taxon>
        <taxon>Decapodiformes</taxon>
        <taxon>Sepiida</taxon>
        <taxon>Sepiina</taxon>
        <taxon>Sepiidae</taxon>
        <taxon>Acanthosepion</taxon>
    </lineage>
</organism>
<protein>
    <submittedName>
        <fullName evidence="3">Uncharacterized protein</fullName>
    </submittedName>
</protein>
<keyword evidence="4" id="KW-1185">Reference proteome</keyword>
<feature type="chain" id="PRO_5032421690" evidence="2">
    <location>
        <begin position="25"/>
        <end position="205"/>
    </location>
</feature>
<evidence type="ECO:0000256" key="1">
    <source>
        <dbReference type="SAM" id="Phobius"/>
    </source>
</evidence>
<feature type="transmembrane region" description="Helical" evidence="1">
    <location>
        <begin position="98"/>
        <end position="128"/>
    </location>
</feature>
<sequence>MHSVSIRSLFAAAAVLCAVDSVAAAAAAAGFYLPPTASVNASFLGNLFLGCGKRCGNIRPLFRHLPSFSETVWDFMRLVFCLYLFGSRCVSPTFNSSIFLYFPISNITVFIFFPIIMLFFFFTNYCLFFPFCFSHNLVPSILVCFLSFPLSVPLCFILLFFLTPPFLLFLQKFSFTSFFSFFYSHFFLSFFAVILSLSFSILILK</sequence>
<comment type="caution">
    <text evidence="3">The sequence shown here is derived from an EMBL/GenBank/DDBJ whole genome shotgun (WGS) entry which is preliminary data.</text>
</comment>
<dbReference type="Proteomes" id="UP000597762">
    <property type="component" value="Unassembled WGS sequence"/>
</dbReference>
<dbReference type="AlphaFoldDB" id="A0A812CY34"/>
<feature type="transmembrane region" description="Helical" evidence="1">
    <location>
        <begin position="140"/>
        <end position="162"/>
    </location>
</feature>
<feature type="signal peptide" evidence="2">
    <location>
        <begin position="1"/>
        <end position="24"/>
    </location>
</feature>
<proteinExistence type="predicted"/>
<keyword evidence="2" id="KW-0732">Signal</keyword>
<feature type="transmembrane region" description="Helical" evidence="1">
    <location>
        <begin position="182"/>
        <end position="204"/>
    </location>
</feature>
<reference evidence="3" key="1">
    <citation type="submission" date="2021-01" db="EMBL/GenBank/DDBJ databases">
        <authorList>
            <person name="Li R."/>
            <person name="Bekaert M."/>
        </authorList>
    </citation>
    <scope>NUCLEOTIDE SEQUENCE</scope>
    <source>
        <strain evidence="3">Farmed</strain>
    </source>
</reference>
<keyword evidence="1" id="KW-1133">Transmembrane helix</keyword>
<keyword evidence="1" id="KW-0812">Transmembrane</keyword>
<gene>
    <name evidence="3" type="ORF">SPHA_43609</name>
</gene>
<keyword evidence="1" id="KW-0472">Membrane</keyword>
<dbReference type="EMBL" id="CAHIKZ030002200">
    <property type="protein sequence ID" value="CAE1282701.1"/>
    <property type="molecule type" value="Genomic_DNA"/>
</dbReference>
<name>A0A812CY34_ACAPH</name>